<dbReference type="SUPFAM" id="SSF161098">
    <property type="entry name" value="MetI-like"/>
    <property type="match status" value="1"/>
</dbReference>
<keyword evidence="4 7" id="KW-0812">Transmembrane</keyword>
<evidence type="ECO:0000313" key="10">
    <source>
        <dbReference type="Proteomes" id="UP000546257"/>
    </source>
</evidence>
<evidence type="ECO:0000256" key="1">
    <source>
        <dbReference type="ARBA" id="ARBA00004651"/>
    </source>
</evidence>
<dbReference type="NCBIfam" id="TIGR01097">
    <property type="entry name" value="PhnE"/>
    <property type="match status" value="1"/>
</dbReference>
<feature type="transmembrane region" description="Helical" evidence="7">
    <location>
        <begin position="21"/>
        <end position="39"/>
    </location>
</feature>
<evidence type="ECO:0000259" key="8">
    <source>
        <dbReference type="PROSITE" id="PS50928"/>
    </source>
</evidence>
<evidence type="ECO:0000313" key="9">
    <source>
        <dbReference type="EMBL" id="MBB6646884.1"/>
    </source>
</evidence>
<keyword evidence="2 7" id="KW-0813">Transport</keyword>
<sequence>MATEQQPGREWSRPTAFYNHYVKWAVYLAIAVFLLWSVWNMRISLERVAAGWGAAVGLVQGMVPPEITTQFKNELLIEGLVESVAMSVIATIVGVILSIPVAFMAAENIAPKPVYWTGRGIITGSRALHELIIAIIAVKAVGIGALAGVIALSYKTIGFFAKLLAEEIEDIDTGQMEAVEATGASRIQTMLFGVVPQVMPRIVGLTIYRWDINIRHSTIVGIVGAGGIGATLLNSFDKYDYDFFLTIILAIIAIVMIGELISSYVRGRIQ</sequence>
<dbReference type="GO" id="GO:0015416">
    <property type="term" value="F:ABC-type phosphonate transporter activity"/>
    <property type="evidence" value="ECO:0007669"/>
    <property type="project" value="InterPro"/>
</dbReference>
<dbReference type="CDD" id="cd06261">
    <property type="entry name" value="TM_PBP2"/>
    <property type="match status" value="1"/>
</dbReference>
<keyword evidence="10" id="KW-1185">Reference proteome</keyword>
<comment type="caution">
    <text evidence="9">The sequence shown here is derived from an EMBL/GenBank/DDBJ whole genome shotgun (WGS) entry which is preliminary data.</text>
</comment>
<dbReference type="AlphaFoldDB" id="A0A7J9SIV4"/>
<dbReference type="InterPro" id="IPR005769">
    <property type="entry name" value="PhnE/PtxC"/>
</dbReference>
<dbReference type="Proteomes" id="UP000546257">
    <property type="component" value="Unassembled WGS sequence"/>
</dbReference>
<dbReference type="PANTHER" id="PTHR30043">
    <property type="entry name" value="PHOSPHONATES TRANSPORT SYSTEM PERMEASE PROTEIN"/>
    <property type="match status" value="1"/>
</dbReference>
<dbReference type="InterPro" id="IPR000515">
    <property type="entry name" value="MetI-like"/>
</dbReference>
<evidence type="ECO:0000256" key="4">
    <source>
        <dbReference type="ARBA" id="ARBA00022692"/>
    </source>
</evidence>
<dbReference type="PANTHER" id="PTHR30043:SF1">
    <property type="entry name" value="ABC TRANSPORT SYSTEM PERMEASE PROTEIN P69"/>
    <property type="match status" value="1"/>
</dbReference>
<feature type="transmembrane region" description="Helical" evidence="7">
    <location>
        <begin position="84"/>
        <end position="106"/>
    </location>
</feature>
<reference evidence="9 10" key="1">
    <citation type="submission" date="2020-08" db="EMBL/GenBank/DDBJ databases">
        <authorList>
            <person name="Seo M.-J."/>
        </authorList>
    </citation>
    <scope>NUCLEOTIDE SEQUENCE [LARGE SCALE GENOMIC DNA]</scope>
    <source>
        <strain evidence="9 10">MBLA0160</strain>
    </source>
</reference>
<dbReference type="Gene3D" id="1.10.3720.10">
    <property type="entry name" value="MetI-like"/>
    <property type="match status" value="1"/>
</dbReference>
<evidence type="ECO:0000256" key="5">
    <source>
        <dbReference type="ARBA" id="ARBA00022989"/>
    </source>
</evidence>
<evidence type="ECO:0000256" key="7">
    <source>
        <dbReference type="RuleBase" id="RU363032"/>
    </source>
</evidence>
<dbReference type="Pfam" id="PF00528">
    <property type="entry name" value="BPD_transp_1"/>
    <property type="match status" value="1"/>
</dbReference>
<evidence type="ECO:0000256" key="3">
    <source>
        <dbReference type="ARBA" id="ARBA00022475"/>
    </source>
</evidence>
<feature type="transmembrane region" description="Helical" evidence="7">
    <location>
        <begin position="127"/>
        <end position="154"/>
    </location>
</feature>
<dbReference type="PROSITE" id="PS50928">
    <property type="entry name" value="ABC_TM1"/>
    <property type="match status" value="1"/>
</dbReference>
<accession>A0A7J9SIV4</accession>
<gene>
    <name evidence="9" type="primary">phnE</name>
    <name evidence="9" type="ORF">H5V44_11415</name>
</gene>
<keyword evidence="3" id="KW-1003">Cell membrane</keyword>
<evidence type="ECO:0000256" key="6">
    <source>
        <dbReference type="ARBA" id="ARBA00023136"/>
    </source>
</evidence>
<proteinExistence type="inferred from homology"/>
<organism evidence="9 10">
    <name type="scientific">Halobellus ruber</name>
    <dbReference type="NCBI Taxonomy" id="2761102"/>
    <lineage>
        <taxon>Archaea</taxon>
        <taxon>Methanobacteriati</taxon>
        <taxon>Methanobacteriota</taxon>
        <taxon>Stenosarchaea group</taxon>
        <taxon>Halobacteria</taxon>
        <taxon>Halobacteriales</taxon>
        <taxon>Haloferacaceae</taxon>
        <taxon>Halobellus</taxon>
    </lineage>
</organism>
<protein>
    <submittedName>
        <fullName evidence="9">Phosphonate ABC transporter, permease protein PhnE</fullName>
    </submittedName>
</protein>
<comment type="subcellular location">
    <subcellularLocation>
        <location evidence="1 7">Cell membrane</location>
        <topology evidence="1 7">Multi-pass membrane protein</topology>
    </subcellularLocation>
</comment>
<dbReference type="RefSeq" id="WP_185193226.1">
    <property type="nucleotide sequence ID" value="NZ_JACKXD010000003.1"/>
</dbReference>
<dbReference type="EMBL" id="JACKXD010000003">
    <property type="protein sequence ID" value="MBB6646884.1"/>
    <property type="molecule type" value="Genomic_DNA"/>
</dbReference>
<comment type="similarity">
    <text evidence="7">Belongs to the binding-protein-dependent transport system permease family.</text>
</comment>
<evidence type="ECO:0000256" key="2">
    <source>
        <dbReference type="ARBA" id="ARBA00022448"/>
    </source>
</evidence>
<keyword evidence="6 7" id="KW-0472">Membrane</keyword>
<name>A0A7J9SIV4_9EURY</name>
<dbReference type="InterPro" id="IPR035906">
    <property type="entry name" value="MetI-like_sf"/>
</dbReference>
<keyword evidence="5 7" id="KW-1133">Transmembrane helix</keyword>
<feature type="domain" description="ABC transmembrane type-1" evidence="8">
    <location>
        <begin position="80"/>
        <end position="262"/>
    </location>
</feature>
<dbReference type="GO" id="GO:0005886">
    <property type="term" value="C:plasma membrane"/>
    <property type="evidence" value="ECO:0007669"/>
    <property type="project" value="UniProtKB-SubCell"/>
</dbReference>
<feature type="transmembrane region" description="Helical" evidence="7">
    <location>
        <begin position="243"/>
        <end position="265"/>
    </location>
</feature>